<keyword evidence="2" id="KW-1185">Reference proteome</keyword>
<dbReference type="Proteomes" id="UP001529510">
    <property type="component" value="Unassembled WGS sequence"/>
</dbReference>
<dbReference type="AlphaFoldDB" id="A0ABD0R430"/>
<evidence type="ECO:0000313" key="2">
    <source>
        <dbReference type="Proteomes" id="UP001529510"/>
    </source>
</evidence>
<protein>
    <submittedName>
        <fullName evidence="1">Uncharacterized protein</fullName>
    </submittedName>
</protein>
<proteinExistence type="predicted"/>
<feature type="non-terminal residue" evidence="1">
    <location>
        <position position="59"/>
    </location>
</feature>
<organism evidence="1 2">
    <name type="scientific">Cirrhinus mrigala</name>
    <name type="common">Mrigala</name>
    <dbReference type="NCBI Taxonomy" id="683832"/>
    <lineage>
        <taxon>Eukaryota</taxon>
        <taxon>Metazoa</taxon>
        <taxon>Chordata</taxon>
        <taxon>Craniata</taxon>
        <taxon>Vertebrata</taxon>
        <taxon>Euteleostomi</taxon>
        <taxon>Actinopterygii</taxon>
        <taxon>Neopterygii</taxon>
        <taxon>Teleostei</taxon>
        <taxon>Ostariophysi</taxon>
        <taxon>Cypriniformes</taxon>
        <taxon>Cyprinidae</taxon>
        <taxon>Labeoninae</taxon>
        <taxon>Labeonini</taxon>
        <taxon>Cirrhinus</taxon>
    </lineage>
</organism>
<name>A0ABD0R430_CIRMR</name>
<accession>A0ABD0R430</accession>
<gene>
    <name evidence="1" type="ORF">M9458_011579</name>
</gene>
<feature type="non-terminal residue" evidence="1">
    <location>
        <position position="1"/>
    </location>
</feature>
<dbReference type="EMBL" id="JAMKFB020000005">
    <property type="protein sequence ID" value="KAL0193283.1"/>
    <property type="molecule type" value="Genomic_DNA"/>
</dbReference>
<evidence type="ECO:0000313" key="1">
    <source>
        <dbReference type="EMBL" id="KAL0193283.1"/>
    </source>
</evidence>
<sequence>LESAVLTNYNMAPHAPWDSLGSSVNTVLLDSPGKPLMVDPSPLVCLATAINMGPAILRQ</sequence>
<reference evidence="1 2" key="1">
    <citation type="submission" date="2024-05" db="EMBL/GenBank/DDBJ databases">
        <title>Genome sequencing and assembly of Indian major carp, Cirrhinus mrigala (Hamilton, 1822).</title>
        <authorList>
            <person name="Mohindra V."/>
            <person name="Chowdhury L.M."/>
            <person name="Lal K."/>
            <person name="Jena J.K."/>
        </authorList>
    </citation>
    <scope>NUCLEOTIDE SEQUENCE [LARGE SCALE GENOMIC DNA]</scope>
    <source>
        <strain evidence="1">CM1030</strain>
        <tissue evidence="1">Blood</tissue>
    </source>
</reference>
<comment type="caution">
    <text evidence="1">The sequence shown here is derived from an EMBL/GenBank/DDBJ whole genome shotgun (WGS) entry which is preliminary data.</text>
</comment>